<dbReference type="SUPFAM" id="SSF81901">
    <property type="entry name" value="HCP-like"/>
    <property type="match status" value="1"/>
</dbReference>
<feature type="region of interest" description="Disordered" evidence="1">
    <location>
        <begin position="1"/>
        <end position="47"/>
    </location>
</feature>
<evidence type="ECO:0000313" key="2">
    <source>
        <dbReference type="EMBL" id="KAI8575124.1"/>
    </source>
</evidence>
<feature type="region of interest" description="Disordered" evidence="1">
    <location>
        <begin position="117"/>
        <end position="186"/>
    </location>
</feature>
<evidence type="ECO:0000256" key="1">
    <source>
        <dbReference type="SAM" id="MobiDB-lite"/>
    </source>
</evidence>
<dbReference type="InterPro" id="IPR006597">
    <property type="entry name" value="Sel1-like"/>
</dbReference>
<dbReference type="Pfam" id="PF08238">
    <property type="entry name" value="Sel1"/>
    <property type="match status" value="4"/>
</dbReference>
<accession>A0AAD5E1L8</accession>
<dbReference type="GO" id="GO:0010972">
    <property type="term" value="P:negative regulation of G2/M transition of mitotic cell cycle"/>
    <property type="evidence" value="ECO:0007669"/>
    <property type="project" value="TreeGrafter"/>
</dbReference>
<dbReference type="Gene3D" id="1.25.40.10">
    <property type="entry name" value="Tetratricopeptide repeat domain"/>
    <property type="match status" value="1"/>
</dbReference>
<dbReference type="PANTHER" id="PTHR43628:SF1">
    <property type="entry name" value="CHITIN SYNTHASE REGULATORY FACTOR 2-RELATED"/>
    <property type="match status" value="1"/>
</dbReference>
<gene>
    <name evidence="2" type="ORF">K450DRAFT_263188</name>
</gene>
<dbReference type="EMBL" id="MU620998">
    <property type="protein sequence ID" value="KAI8575124.1"/>
    <property type="molecule type" value="Genomic_DNA"/>
</dbReference>
<protein>
    <recommendedName>
        <fullName evidence="4">HCP-like protein</fullName>
    </recommendedName>
</protein>
<organism evidence="2 3">
    <name type="scientific">Umbelopsis ramanniana AG</name>
    <dbReference type="NCBI Taxonomy" id="1314678"/>
    <lineage>
        <taxon>Eukaryota</taxon>
        <taxon>Fungi</taxon>
        <taxon>Fungi incertae sedis</taxon>
        <taxon>Mucoromycota</taxon>
        <taxon>Mucoromycotina</taxon>
        <taxon>Umbelopsidomycetes</taxon>
        <taxon>Umbelopsidales</taxon>
        <taxon>Umbelopsidaceae</taxon>
        <taxon>Umbelopsis</taxon>
    </lineage>
</organism>
<evidence type="ECO:0000313" key="3">
    <source>
        <dbReference type="Proteomes" id="UP001206595"/>
    </source>
</evidence>
<feature type="compositionally biased region" description="Basic and acidic residues" evidence="1">
    <location>
        <begin position="27"/>
        <end position="38"/>
    </location>
</feature>
<dbReference type="InterPro" id="IPR011990">
    <property type="entry name" value="TPR-like_helical_dom_sf"/>
</dbReference>
<dbReference type="PANTHER" id="PTHR43628">
    <property type="entry name" value="ACTIVATOR OF C KINASE PROTEIN 1-RELATED"/>
    <property type="match status" value="1"/>
</dbReference>
<dbReference type="GO" id="GO:0032153">
    <property type="term" value="C:cell division site"/>
    <property type="evidence" value="ECO:0007669"/>
    <property type="project" value="TreeGrafter"/>
</dbReference>
<dbReference type="GeneID" id="75917947"/>
<proteinExistence type="predicted"/>
<dbReference type="InterPro" id="IPR052945">
    <property type="entry name" value="Mitotic_Regulator"/>
</dbReference>
<keyword evidence="3" id="KW-1185">Reference proteome</keyword>
<reference evidence="2" key="2">
    <citation type="journal article" date="2022" name="Proc. Natl. Acad. Sci. U.S.A.">
        <title>Diploid-dominant life cycles characterize the early evolution of Fungi.</title>
        <authorList>
            <person name="Amses K.R."/>
            <person name="Simmons D.R."/>
            <person name="Longcore J.E."/>
            <person name="Mondo S.J."/>
            <person name="Seto K."/>
            <person name="Jeronimo G.H."/>
            <person name="Bonds A.E."/>
            <person name="Quandt C.A."/>
            <person name="Davis W.J."/>
            <person name="Chang Y."/>
            <person name="Federici B.A."/>
            <person name="Kuo A."/>
            <person name="LaButti K."/>
            <person name="Pangilinan J."/>
            <person name="Andreopoulos W."/>
            <person name="Tritt A."/>
            <person name="Riley R."/>
            <person name="Hundley H."/>
            <person name="Johnson J."/>
            <person name="Lipzen A."/>
            <person name="Barry K."/>
            <person name="Lang B.F."/>
            <person name="Cuomo C.A."/>
            <person name="Buchler N.E."/>
            <person name="Grigoriev I.V."/>
            <person name="Spatafora J.W."/>
            <person name="Stajich J.E."/>
            <person name="James T.Y."/>
        </authorList>
    </citation>
    <scope>NUCLEOTIDE SEQUENCE</scope>
    <source>
        <strain evidence="2">AG</strain>
    </source>
</reference>
<sequence>MNRIKQALHSKQEANGSRKRFSLFGKDTSENRPSFSEKTHHKAKSPALAINTADVKSTDQPRSANIPRSRFVESDFASPKTQKRYSMFQSAKDISPIQQHAASTLITEANNTLTTPAIASNPSVERRSSLRRGRSLVLPPRRKSTRVAMAISSANEKHYSLPEEPESSEPRDAPPPQPDDGSTTPQADEFLQLGLACHENGKLEKATHYWRMAAERDHPLGLFFYGIALRHGWGCKPNPTMAVRYLQRAAECAVYDLQTGIAQSTLVAKQELVLAIYELGVCFQHGWGVPKNIATAAYYFEIASNLGDPDAQNDLGFCYSHGQGVKKDNFKAAKYYRMADRQGNGIVGNSWIWKSKYDIVDQPNWDKNGSSEKANTMAAVKSITSAKHESYEEKKRR</sequence>
<reference evidence="2" key="1">
    <citation type="submission" date="2021-06" db="EMBL/GenBank/DDBJ databases">
        <authorList>
            <consortium name="DOE Joint Genome Institute"/>
            <person name="Mondo S.J."/>
            <person name="Amses K.R."/>
            <person name="Simmons D.R."/>
            <person name="Longcore J.E."/>
            <person name="Seto K."/>
            <person name="Alves G.H."/>
            <person name="Bonds A.E."/>
            <person name="Quandt C.A."/>
            <person name="Davis W.J."/>
            <person name="Chang Y."/>
            <person name="Letcher P.M."/>
            <person name="Powell M.J."/>
            <person name="Kuo A."/>
            <person name="Labutti K."/>
            <person name="Pangilinan J."/>
            <person name="Andreopoulos W."/>
            <person name="Tritt A."/>
            <person name="Riley R."/>
            <person name="Hundley H."/>
            <person name="Johnson J."/>
            <person name="Lipzen A."/>
            <person name="Barry K."/>
            <person name="Berbee M.L."/>
            <person name="Buchler N.E."/>
            <person name="Grigoriev I.V."/>
            <person name="Spatafora J.W."/>
            <person name="Stajich J.E."/>
            <person name="James T.Y."/>
        </authorList>
    </citation>
    <scope>NUCLEOTIDE SEQUENCE</scope>
    <source>
        <strain evidence="2">AG</strain>
    </source>
</reference>
<feature type="compositionally biased region" description="Basic residues" evidence="1">
    <location>
        <begin position="129"/>
        <end position="145"/>
    </location>
</feature>
<dbReference type="SMART" id="SM00671">
    <property type="entry name" value="SEL1"/>
    <property type="match status" value="4"/>
</dbReference>
<dbReference type="AlphaFoldDB" id="A0AAD5E1L8"/>
<dbReference type="RefSeq" id="XP_051440128.1">
    <property type="nucleotide sequence ID" value="XM_051592605.1"/>
</dbReference>
<name>A0AAD5E1L8_UMBRA</name>
<dbReference type="Proteomes" id="UP001206595">
    <property type="component" value="Unassembled WGS sequence"/>
</dbReference>
<comment type="caution">
    <text evidence="2">The sequence shown here is derived from an EMBL/GenBank/DDBJ whole genome shotgun (WGS) entry which is preliminary data.</text>
</comment>
<evidence type="ECO:0008006" key="4">
    <source>
        <dbReference type="Google" id="ProtNLM"/>
    </source>
</evidence>